<keyword evidence="1" id="KW-0812">Transmembrane</keyword>
<evidence type="ECO:0000313" key="3">
    <source>
        <dbReference type="Proteomes" id="UP000320858"/>
    </source>
</evidence>
<proteinExistence type="predicted"/>
<dbReference type="EMBL" id="SGOB01000010">
    <property type="protein sequence ID" value="TRA84366.1"/>
    <property type="molecule type" value="Genomic_DNA"/>
</dbReference>
<reference evidence="2 3" key="1">
    <citation type="journal article" date="2019" name="Appl. Microbiol. Biotechnol.">
        <title>Differential efficiency of wild type rhizogenic strains for rol gene transformation of plants.</title>
        <authorList>
            <person name="Desmet S."/>
            <person name="De Keyser E."/>
            <person name="Van Vaerenbergh J."/>
            <person name="Baeyen S."/>
            <person name="Van Huylenbroeck J."/>
            <person name="Geelen D."/>
            <person name="Dhooghe E."/>
        </authorList>
    </citation>
    <scope>NUCLEOTIDE SEQUENCE [LARGE SCALE GENOMIC DNA]</scope>
    <source>
        <strain evidence="2 3">B 4.1</strain>
    </source>
</reference>
<dbReference type="AlphaFoldDB" id="A0AA94V8T9"/>
<protein>
    <submittedName>
        <fullName evidence="2">Uncharacterized protein</fullName>
    </submittedName>
</protein>
<dbReference type="Proteomes" id="UP000320858">
    <property type="component" value="Unassembled WGS sequence"/>
</dbReference>
<feature type="transmembrane region" description="Helical" evidence="1">
    <location>
        <begin position="59"/>
        <end position="79"/>
    </location>
</feature>
<gene>
    <name evidence="2" type="ORF">EXN24_25550</name>
</gene>
<evidence type="ECO:0000313" key="2">
    <source>
        <dbReference type="EMBL" id="TRA84366.1"/>
    </source>
</evidence>
<keyword evidence="1" id="KW-1133">Transmembrane helix</keyword>
<sequence length="87" mass="10119">MRRYRMQAKDNDLADPPRESIRLEQDINRPVSERLDSKFSPIGVDDGDFRRRKCTWKTMMVYTLVIFALAAAIALYFLIATHPGRTT</sequence>
<accession>A0AA94V8T9</accession>
<evidence type="ECO:0000256" key="1">
    <source>
        <dbReference type="SAM" id="Phobius"/>
    </source>
</evidence>
<name>A0AA94V8T9_RHIRH</name>
<comment type="caution">
    <text evidence="2">The sequence shown here is derived from an EMBL/GenBank/DDBJ whole genome shotgun (WGS) entry which is preliminary data.</text>
</comment>
<organism evidence="2 3">
    <name type="scientific">Rhizobium rhizogenes</name>
    <name type="common">Agrobacterium rhizogenes</name>
    <dbReference type="NCBI Taxonomy" id="359"/>
    <lineage>
        <taxon>Bacteria</taxon>
        <taxon>Pseudomonadati</taxon>
        <taxon>Pseudomonadota</taxon>
        <taxon>Alphaproteobacteria</taxon>
        <taxon>Hyphomicrobiales</taxon>
        <taxon>Rhizobiaceae</taxon>
        <taxon>Rhizobium/Agrobacterium group</taxon>
        <taxon>Rhizobium</taxon>
    </lineage>
</organism>
<keyword evidence="1" id="KW-0472">Membrane</keyword>